<proteinExistence type="predicted"/>
<keyword evidence="2" id="KW-1185">Reference proteome</keyword>
<evidence type="ECO:0000313" key="2">
    <source>
        <dbReference type="Proteomes" id="UP000589738"/>
    </source>
</evidence>
<dbReference type="RefSeq" id="WP_184165277.1">
    <property type="nucleotide sequence ID" value="NZ_JACHLC010000004.1"/>
</dbReference>
<gene>
    <name evidence="1" type="ORF">HNP36_003036</name>
</gene>
<accession>A0A841N600</accession>
<dbReference type="Proteomes" id="UP000589738">
    <property type="component" value="Unassembled WGS sequence"/>
</dbReference>
<organism evidence="1 2">
    <name type="scientific">Chryseobacterium shigense</name>
    <dbReference type="NCBI Taxonomy" id="297244"/>
    <lineage>
        <taxon>Bacteria</taxon>
        <taxon>Pseudomonadati</taxon>
        <taxon>Bacteroidota</taxon>
        <taxon>Flavobacteriia</taxon>
        <taxon>Flavobacteriales</taxon>
        <taxon>Weeksellaceae</taxon>
        <taxon>Chryseobacterium group</taxon>
        <taxon>Chryseobacterium</taxon>
    </lineage>
</organism>
<sequence>MKSLIICSSLFAVFSYRKQQVYSLKLTIYTVFCFILLISCVSQKNAEEYIQFKHENIMVIRGDKLIITLIPKISKRKKSVVVKTLKNNESYDNRRITYNEYKKIYELVVKTSQKDIELPQNPNKLVSIVDGGSNSITLKKGSIEKKLNTQGISKEYHGSFFEAVELILRSAKLTDNDIN</sequence>
<protein>
    <submittedName>
        <fullName evidence="1">Uncharacterized protein</fullName>
    </submittedName>
</protein>
<evidence type="ECO:0000313" key="1">
    <source>
        <dbReference type="EMBL" id="MBB6371947.1"/>
    </source>
</evidence>
<reference evidence="1 2" key="1">
    <citation type="submission" date="2020-08" db="EMBL/GenBank/DDBJ databases">
        <title>Functional genomics of gut bacteria from endangered species of beetles.</title>
        <authorList>
            <person name="Carlos-Shanley C."/>
        </authorList>
    </citation>
    <scope>NUCLEOTIDE SEQUENCE [LARGE SCALE GENOMIC DNA]</scope>
    <source>
        <strain evidence="1 2">S00136</strain>
    </source>
</reference>
<dbReference type="AlphaFoldDB" id="A0A841N600"/>
<dbReference type="EMBL" id="JACHLC010000004">
    <property type="protein sequence ID" value="MBB6371947.1"/>
    <property type="molecule type" value="Genomic_DNA"/>
</dbReference>
<name>A0A841N600_9FLAO</name>
<comment type="caution">
    <text evidence="1">The sequence shown here is derived from an EMBL/GenBank/DDBJ whole genome shotgun (WGS) entry which is preliminary data.</text>
</comment>